<protein>
    <recommendedName>
        <fullName evidence="3">Cyclin-dependent kinase inhibitor domain-containing protein</fullName>
    </recommendedName>
</protein>
<dbReference type="AlphaFoldDB" id="A0A835VEN4"/>
<feature type="domain" description="Cyclin-dependent kinase inhibitor" evidence="3">
    <location>
        <begin position="144"/>
        <end position="185"/>
    </location>
</feature>
<comment type="caution">
    <text evidence="4">The sequence shown here is derived from an EMBL/GenBank/DDBJ whole genome shotgun (WGS) entry which is preliminary data.</text>
</comment>
<dbReference type="GO" id="GO:0005634">
    <property type="term" value="C:nucleus"/>
    <property type="evidence" value="ECO:0007669"/>
    <property type="project" value="InterPro"/>
</dbReference>
<dbReference type="InterPro" id="IPR003175">
    <property type="entry name" value="CDI_dom"/>
</dbReference>
<accession>A0A835VEN4</accession>
<evidence type="ECO:0000313" key="4">
    <source>
        <dbReference type="EMBL" id="KAG0497904.1"/>
    </source>
</evidence>
<evidence type="ECO:0000259" key="3">
    <source>
        <dbReference type="Pfam" id="PF02234"/>
    </source>
</evidence>
<dbReference type="GO" id="GO:0004861">
    <property type="term" value="F:cyclin-dependent protein serine/threonine kinase inhibitor activity"/>
    <property type="evidence" value="ECO:0007669"/>
    <property type="project" value="InterPro"/>
</dbReference>
<gene>
    <name evidence="4" type="ORF">HPP92_002595</name>
</gene>
<name>A0A835VEN4_VANPL</name>
<evidence type="ECO:0000256" key="2">
    <source>
        <dbReference type="ARBA" id="ARBA00023013"/>
    </source>
</evidence>
<dbReference type="PANTHER" id="PTHR46776">
    <property type="entry name" value="CYCLIN-DEPENDENT KINASE INHIBITOR 4-RELATED"/>
    <property type="match status" value="1"/>
</dbReference>
<organism evidence="4 5">
    <name type="scientific">Vanilla planifolia</name>
    <name type="common">Vanilla</name>
    <dbReference type="NCBI Taxonomy" id="51239"/>
    <lineage>
        <taxon>Eukaryota</taxon>
        <taxon>Viridiplantae</taxon>
        <taxon>Streptophyta</taxon>
        <taxon>Embryophyta</taxon>
        <taxon>Tracheophyta</taxon>
        <taxon>Spermatophyta</taxon>
        <taxon>Magnoliopsida</taxon>
        <taxon>Liliopsida</taxon>
        <taxon>Asparagales</taxon>
        <taxon>Orchidaceae</taxon>
        <taxon>Vanilloideae</taxon>
        <taxon>Vanilleae</taxon>
        <taxon>Vanilla</taxon>
    </lineage>
</organism>
<keyword evidence="2" id="KW-0649">Protein kinase inhibitor</keyword>
<dbReference type="Proteomes" id="UP000636800">
    <property type="component" value="Chromosome 1"/>
</dbReference>
<evidence type="ECO:0000256" key="1">
    <source>
        <dbReference type="ARBA" id="ARBA00010274"/>
    </source>
</evidence>
<dbReference type="EMBL" id="JADCNL010000001">
    <property type="protein sequence ID" value="KAG0497904.1"/>
    <property type="molecule type" value="Genomic_DNA"/>
</dbReference>
<dbReference type="GO" id="GO:0051726">
    <property type="term" value="P:regulation of cell cycle"/>
    <property type="evidence" value="ECO:0007669"/>
    <property type="project" value="InterPro"/>
</dbReference>
<dbReference type="InterPro" id="IPR044898">
    <property type="entry name" value="CDI_dom_sf"/>
</dbReference>
<keyword evidence="5" id="KW-1185">Reference proteome</keyword>
<dbReference type="Gene3D" id="4.10.365.10">
    <property type="entry name" value="p27"/>
    <property type="match status" value="1"/>
</dbReference>
<dbReference type="PIRSF" id="PIRSF017811">
    <property type="entry name" value="CDK_inhib_pln"/>
    <property type="match status" value="1"/>
</dbReference>
<proteinExistence type="inferred from homology"/>
<reference evidence="4 5" key="1">
    <citation type="journal article" date="2020" name="Nat. Food">
        <title>A phased Vanilla planifolia genome enables genetic improvement of flavour and production.</title>
        <authorList>
            <person name="Hasing T."/>
            <person name="Tang H."/>
            <person name="Brym M."/>
            <person name="Khazi F."/>
            <person name="Huang T."/>
            <person name="Chambers A.H."/>
        </authorList>
    </citation>
    <scope>NUCLEOTIDE SEQUENCE [LARGE SCALE GENOMIC DNA]</scope>
    <source>
        <tissue evidence="4">Leaf</tissue>
    </source>
</reference>
<evidence type="ECO:0000313" key="5">
    <source>
        <dbReference type="Proteomes" id="UP000636800"/>
    </source>
</evidence>
<dbReference type="OrthoDB" id="72851at2759"/>
<comment type="similarity">
    <text evidence="1">Belongs to the CDI family. ICK/KRP subfamily.</text>
</comment>
<dbReference type="InterPro" id="IPR044275">
    <property type="entry name" value="KRP"/>
</dbReference>
<dbReference type="Pfam" id="PF02234">
    <property type="entry name" value="CDI"/>
    <property type="match status" value="1"/>
</dbReference>
<sequence length="187" mass="21005">MGKYVAKGETTEEFAAVGSSSKPYFGVRTRAKTLAVDRLRKFSPSLGDPAFYLQLRNRRLEKFPTTAKRHKKASVPLSYPANESGAQIGVSFGENNLEVEELKRKIRETTSCSIARDSEDLGTPVSSSRSSNLVTTNIRIRSPTLLEIEEFFAGVEQSQLKLFTEKYNYDPVNDCPLPGRYEWVTLK</sequence>